<evidence type="ECO:0000313" key="3">
    <source>
        <dbReference type="EMBL" id="KAE9018283.1"/>
    </source>
</evidence>
<dbReference type="Proteomes" id="UP000434957">
    <property type="component" value="Unassembled WGS sequence"/>
</dbReference>
<dbReference type="Proteomes" id="UP000435112">
    <property type="component" value="Unassembled WGS sequence"/>
</dbReference>
<organism evidence="3 5">
    <name type="scientific">Phytophthora rubi</name>
    <dbReference type="NCBI Taxonomy" id="129364"/>
    <lineage>
        <taxon>Eukaryota</taxon>
        <taxon>Sar</taxon>
        <taxon>Stramenopiles</taxon>
        <taxon>Oomycota</taxon>
        <taxon>Peronosporomycetes</taxon>
        <taxon>Peronosporales</taxon>
        <taxon>Peronosporaceae</taxon>
        <taxon>Phytophthora</taxon>
    </lineage>
</organism>
<dbReference type="AlphaFoldDB" id="A0A6A3LR71"/>
<gene>
    <name evidence="3" type="ORF">PR001_g14177</name>
    <name evidence="2" type="ORF">PR002_g14475</name>
    <name evidence="4" type="ORF">PR003_g15030</name>
</gene>
<protein>
    <submittedName>
        <fullName evidence="3">Uncharacterized protein</fullName>
    </submittedName>
</protein>
<evidence type="ECO:0000313" key="6">
    <source>
        <dbReference type="Proteomes" id="UP000434957"/>
    </source>
</evidence>
<comment type="caution">
    <text evidence="3">The sequence shown here is derived from an EMBL/GenBank/DDBJ whole genome shotgun (WGS) entry which is preliminary data.</text>
</comment>
<feature type="region of interest" description="Disordered" evidence="1">
    <location>
        <begin position="15"/>
        <end position="41"/>
    </location>
</feature>
<accession>A0A6A3LR71</accession>
<evidence type="ECO:0000256" key="1">
    <source>
        <dbReference type="SAM" id="MobiDB-lite"/>
    </source>
</evidence>
<sequence>MYTVVLGFLASLSFTHRQRPNTNHHSGANSPSPRELPFTTQRARMQRCRSSCHEACHGACHDRSE</sequence>
<evidence type="ECO:0000313" key="4">
    <source>
        <dbReference type="EMBL" id="KAE9331387.1"/>
    </source>
</evidence>
<evidence type="ECO:0000313" key="5">
    <source>
        <dbReference type="Proteomes" id="UP000429607"/>
    </source>
</evidence>
<keyword evidence="6" id="KW-1185">Reference proteome</keyword>
<dbReference type="EMBL" id="QXFV01001005">
    <property type="protein sequence ID" value="KAE9018283.1"/>
    <property type="molecule type" value="Genomic_DNA"/>
</dbReference>
<reference evidence="5 7" key="1">
    <citation type="submission" date="2018-09" db="EMBL/GenBank/DDBJ databases">
        <title>Genomic investigation of the strawberry pathogen Phytophthora fragariae indicates pathogenicity is determined by transcriptional variation in three key races.</title>
        <authorList>
            <person name="Adams T.M."/>
            <person name="Armitage A.D."/>
            <person name="Sobczyk M.K."/>
            <person name="Bates H.J."/>
            <person name="Dunwell J.M."/>
            <person name="Nellist C.F."/>
            <person name="Harrison R.J."/>
        </authorList>
    </citation>
    <scope>NUCLEOTIDE SEQUENCE [LARGE SCALE GENOMIC DNA]</scope>
    <source>
        <strain evidence="3 5">SCRP249</strain>
        <strain evidence="2 7">SCRP324</strain>
        <strain evidence="4 6">SCRP333</strain>
    </source>
</reference>
<proteinExistence type="predicted"/>
<evidence type="ECO:0000313" key="2">
    <source>
        <dbReference type="EMBL" id="KAE9013527.1"/>
    </source>
</evidence>
<name>A0A6A3LR71_9STRA</name>
<dbReference type="Proteomes" id="UP000429607">
    <property type="component" value="Unassembled WGS sequence"/>
</dbReference>
<dbReference type="EMBL" id="QXFU01001007">
    <property type="protein sequence ID" value="KAE9013527.1"/>
    <property type="molecule type" value="Genomic_DNA"/>
</dbReference>
<evidence type="ECO:0000313" key="7">
    <source>
        <dbReference type="Proteomes" id="UP000435112"/>
    </source>
</evidence>
<dbReference type="EMBL" id="QXFT01001020">
    <property type="protein sequence ID" value="KAE9331387.1"/>
    <property type="molecule type" value="Genomic_DNA"/>
</dbReference>